<evidence type="ECO:0000259" key="2">
    <source>
        <dbReference type="Pfam" id="PF07603"/>
    </source>
</evidence>
<sequence>MSEDERFKDNDNGTLTDTKYNLMWFKEDTYLLKQKWCTWKGACKFVEKMNEDNFAGFSDWRLPSTQECRNLYDHESKNMDFNDDIVHIDLRFPEGCGFNYWCAEDKGINAMVYNFYSDRAYHVRKNTSSESFMSCRPVRTAGPKVKRSGRVSNTGRSRRE</sequence>
<accession>A0A7T0C412</accession>
<reference evidence="4" key="1">
    <citation type="submission" date="2020-02" db="EMBL/GenBank/DDBJ databases">
        <title>Genomic and physiological characterization of two novel Nitrospinaceae genera.</title>
        <authorList>
            <person name="Mueller A.J."/>
            <person name="Jung M.-Y."/>
            <person name="Strachan C.R."/>
            <person name="Herbold C.W."/>
            <person name="Kirkegaard R.H."/>
            <person name="Daims H."/>
        </authorList>
    </citation>
    <scope>NUCLEOTIDE SEQUENCE [LARGE SCALE GENOMIC DNA]</scope>
</reference>
<dbReference type="KEGG" id="nva:G3M78_12300"/>
<dbReference type="InterPro" id="IPR011460">
    <property type="entry name" value="Lcl_C"/>
</dbReference>
<gene>
    <name evidence="3" type="ORF">G3M78_12300</name>
</gene>
<dbReference type="AlphaFoldDB" id="A0A7T0C412"/>
<evidence type="ECO:0000256" key="1">
    <source>
        <dbReference type="SAM" id="MobiDB-lite"/>
    </source>
</evidence>
<evidence type="ECO:0000313" key="4">
    <source>
        <dbReference type="Proteomes" id="UP000594464"/>
    </source>
</evidence>
<organism evidence="3 4">
    <name type="scientific">Candidatus Nitrohelix vancouverensis</name>
    <dbReference type="NCBI Taxonomy" id="2705534"/>
    <lineage>
        <taxon>Bacteria</taxon>
        <taxon>Pseudomonadati</taxon>
        <taxon>Nitrospinota/Tectimicrobiota group</taxon>
        <taxon>Nitrospinota</taxon>
        <taxon>Nitrospinia</taxon>
        <taxon>Nitrospinales</taxon>
        <taxon>Nitrospinaceae</taxon>
        <taxon>Candidatus Nitrohelix</taxon>
    </lineage>
</organism>
<dbReference type="EMBL" id="CP048620">
    <property type="protein sequence ID" value="QPJ66132.1"/>
    <property type="molecule type" value="Genomic_DNA"/>
</dbReference>
<dbReference type="Proteomes" id="UP000594464">
    <property type="component" value="Chromosome"/>
</dbReference>
<name>A0A7T0C412_9BACT</name>
<feature type="region of interest" description="Disordered" evidence="1">
    <location>
        <begin position="140"/>
        <end position="160"/>
    </location>
</feature>
<protein>
    <submittedName>
        <fullName evidence="3">DUF1566 domain-containing protein</fullName>
    </submittedName>
</protein>
<evidence type="ECO:0000313" key="3">
    <source>
        <dbReference type="EMBL" id="QPJ66132.1"/>
    </source>
</evidence>
<feature type="domain" description="Lcl C-terminal" evidence="2">
    <location>
        <begin position="13"/>
        <end position="128"/>
    </location>
</feature>
<feature type="compositionally biased region" description="Polar residues" evidence="1">
    <location>
        <begin position="150"/>
        <end position="160"/>
    </location>
</feature>
<dbReference type="Pfam" id="PF07603">
    <property type="entry name" value="Lcl_C"/>
    <property type="match status" value="1"/>
</dbReference>
<proteinExistence type="predicted"/>